<dbReference type="Gene3D" id="1.20.1440.230">
    <property type="entry name" value="NADH-ubiquinone oxidoreductase 51kDa subunit, iron-sulphur binding domain"/>
    <property type="match status" value="1"/>
</dbReference>
<proteinExistence type="inferred from homology"/>
<dbReference type="Gene3D" id="3.40.50.11540">
    <property type="entry name" value="NADH-ubiquinone oxidoreductase 51kDa subunit"/>
    <property type="match status" value="1"/>
</dbReference>
<evidence type="ECO:0000256" key="1">
    <source>
        <dbReference type="ARBA" id="ARBA00001917"/>
    </source>
</evidence>
<evidence type="ECO:0000256" key="5">
    <source>
        <dbReference type="ARBA" id="ARBA00023004"/>
    </source>
</evidence>
<dbReference type="PANTHER" id="PTHR43578:SF3">
    <property type="entry name" value="NADH-QUINONE OXIDOREDUCTASE SUBUNIT F"/>
    <property type="match status" value="1"/>
</dbReference>
<gene>
    <name evidence="8" type="primary">nuoF</name>
    <name evidence="8" type="ORF">TO10_v1_380263</name>
</gene>
<dbReference type="EMBL" id="LN899827">
    <property type="protein sequence ID" value="CUV45840.1"/>
    <property type="molecule type" value="Genomic_DNA"/>
</dbReference>
<name>A0A0S4WGD4_RALSL</name>
<dbReference type="Pfam" id="PF10589">
    <property type="entry name" value="NADH_4Fe-4S"/>
    <property type="match status" value="1"/>
</dbReference>
<evidence type="ECO:0000256" key="2">
    <source>
        <dbReference type="ARBA" id="ARBA00007523"/>
    </source>
</evidence>
<keyword evidence="5" id="KW-0408">Iron</keyword>
<comment type="similarity">
    <text evidence="2">Belongs to the complex I 51 kDa subunit family.</text>
</comment>
<dbReference type="SUPFAM" id="SSF142019">
    <property type="entry name" value="Nqo1 FMN-binding domain-like"/>
    <property type="match status" value="1"/>
</dbReference>
<dbReference type="SUPFAM" id="SSF142984">
    <property type="entry name" value="Nqo1 middle domain-like"/>
    <property type="match status" value="1"/>
</dbReference>
<dbReference type="Gene3D" id="3.10.20.600">
    <property type="match status" value="1"/>
</dbReference>
<evidence type="ECO:0000259" key="7">
    <source>
        <dbReference type="SMART" id="SM00928"/>
    </source>
</evidence>
<accession>A0A0S4WGD4</accession>
<feature type="domain" description="NADH-ubiquinone oxidoreductase 51kDa subunit iron-sulphur binding" evidence="7">
    <location>
        <begin position="326"/>
        <end position="371"/>
    </location>
</feature>
<dbReference type="GO" id="GO:0046872">
    <property type="term" value="F:metal ion binding"/>
    <property type="evidence" value="ECO:0007669"/>
    <property type="project" value="UniProtKB-KW"/>
</dbReference>
<evidence type="ECO:0000256" key="3">
    <source>
        <dbReference type="ARBA" id="ARBA00022485"/>
    </source>
</evidence>
<dbReference type="EC" id="1.6.5.11" evidence="8"/>
<reference evidence="8" key="1">
    <citation type="submission" date="2015-10" db="EMBL/GenBank/DDBJ databases">
        <authorList>
            <person name="Gilbert D.G."/>
        </authorList>
    </citation>
    <scope>NUCLEOTIDE SEQUENCE</scope>
    <source>
        <strain evidence="8">Phyl III-seqv23</strain>
    </source>
</reference>
<dbReference type="InterPro" id="IPR037225">
    <property type="entry name" value="Nuo51_FMN-bd_sf"/>
</dbReference>
<evidence type="ECO:0000256" key="6">
    <source>
        <dbReference type="ARBA" id="ARBA00023014"/>
    </source>
</evidence>
<keyword evidence="3" id="KW-0004">4Fe-4S</keyword>
<evidence type="ECO:0000313" key="8">
    <source>
        <dbReference type="EMBL" id="CUV45840.1"/>
    </source>
</evidence>
<comment type="cofactor">
    <cofactor evidence="1">
        <name>FMN</name>
        <dbReference type="ChEBI" id="CHEBI:58210"/>
    </cofactor>
</comment>
<dbReference type="SUPFAM" id="SSF140490">
    <property type="entry name" value="Nqo1C-terminal domain-like"/>
    <property type="match status" value="1"/>
</dbReference>
<evidence type="ECO:0000256" key="4">
    <source>
        <dbReference type="ARBA" id="ARBA00022723"/>
    </source>
</evidence>
<dbReference type="Pfam" id="PF10531">
    <property type="entry name" value="SLBB"/>
    <property type="match status" value="1"/>
</dbReference>
<keyword evidence="6" id="KW-0411">Iron-sulfur</keyword>
<organism evidence="8">
    <name type="scientific">Ralstonia solanacearum</name>
    <name type="common">Pseudomonas solanacearum</name>
    <dbReference type="NCBI Taxonomy" id="305"/>
    <lineage>
        <taxon>Bacteria</taxon>
        <taxon>Pseudomonadati</taxon>
        <taxon>Pseudomonadota</taxon>
        <taxon>Betaproteobacteria</taxon>
        <taxon>Burkholderiales</taxon>
        <taxon>Burkholderiaceae</taxon>
        <taxon>Ralstonia</taxon>
        <taxon>Ralstonia solanacearum species complex</taxon>
    </lineage>
</organism>
<dbReference type="InterPro" id="IPR019554">
    <property type="entry name" value="Soluble_ligand-bd"/>
</dbReference>
<dbReference type="InterPro" id="IPR019575">
    <property type="entry name" value="Nuop51_4Fe4S-bd"/>
</dbReference>
<dbReference type="InterPro" id="IPR037207">
    <property type="entry name" value="Nuop51_4Fe4S-bd_sf"/>
</dbReference>
<sequence length="432" mass="44985">MERLNQRLLHPAFNVGADYDRWIAAGGGAGLEIALANPASIIDTIESAGLAGMGGAGFPTHRKWRAAAAQTAGVKYVVVNGNEDEPGTFKDGLLLARTPHQVVEGALIAALAIRATHVVFYVNPRIADGLAALEEAIGQWRASPLVERLAATLGHPVALAVARSSGRYIGGEATAIVSSLEGRFPFPHRKPPHPTESGIGGAPTLINNAETIAHVPHILREGPAAYRALGIGEACGTKLYSLSGDVLRPGLYELPMGTSLRELVFAHGGGMLGGKAFKAVFTGGPSNTLLTAADLDVALDFASVRARGSNLGTGAMIVIGEGTSIVREVARYVEFFAVESCGQCPPCKCGTFQMARLLHRIDTGAASRRDVTALKSLCETLPGSGRCALIDGAVTVVESSLRTFPREYGLDGAQERCDIAGKPAPAALAQNA</sequence>
<keyword evidence="4" id="KW-0479">Metal-binding</keyword>
<dbReference type="GO" id="GO:0051539">
    <property type="term" value="F:4 iron, 4 sulfur cluster binding"/>
    <property type="evidence" value="ECO:0007669"/>
    <property type="project" value="UniProtKB-KW"/>
</dbReference>
<dbReference type="GO" id="GO:0016491">
    <property type="term" value="F:oxidoreductase activity"/>
    <property type="evidence" value="ECO:0007669"/>
    <property type="project" value="UniProtKB-KW"/>
</dbReference>
<keyword evidence="8" id="KW-0560">Oxidoreductase</keyword>
<dbReference type="SMART" id="SM00928">
    <property type="entry name" value="NADH_4Fe-4S"/>
    <property type="match status" value="1"/>
</dbReference>
<dbReference type="AlphaFoldDB" id="A0A0S4WGD4"/>
<protein>
    <submittedName>
        <fullName evidence="8">NADH-quinone oxidoreductase subunit F 2</fullName>
        <ecNumber evidence="8">1.6.5.11</ecNumber>
    </submittedName>
</protein>
<dbReference type="Pfam" id="PF01512">
    <property type="entry name" value="Complex1_51K"/>
    <property type="match status" value="1"/>
</dbReference>
<dbReference type="PANTHER" id="PTHR43578">
    <property type="entry name" value="NADH-QUINONE OXIDOREDUCTASE SUBUNIT F"/>
    <property type="match status" value="1"/>
</dbReference>
<dbReference type="InterPro" id="IPR011538">
    <property type="entry name" value="Nuo51_FMN-bd"/>
</dbReference>